<keyword evidence="4 7" id="KW-1133">Transmembrane helix</keyword>
<comment type="subcellular location">
    <subcellularLocation>
        <location evidence="1">Membrane</location>
        <topology evidence="1">Multi-pass membrane protein</topology>
    </subcellularLocation>
</comment>
<evidence type="ECO:0000256" key="6">
    <source>
        <dbReference type="SAM" id="MobiDB-lite"/>
    </source>
</evidence>
<feature type="transmembrane region" description="Helical" evidence="7">
    <location>
        <begin position="38"/>
        <end position="58"/>
    </location>
</feature>
<feature type="compositionally biased region" description="Low complexity" evidence="6">
    <location>
        <begin position="521"/>
        <end position="542"/>
    </location>
</feature>
<dbReference type="GO" id="GO:0022857">
    <property type="term" value="F:transmembrane transporter activity"/>
    <property type="evidence" value="ECO:0007669"/>
    <property type="project" value="InterPro"/>
</dbReference>
<feature type="region of interest" description="Disordered" evidence="6">
    <location>
        <begin position="513"/>
        <end position="574"/>
    </location>
</feature>
<feature type="transmembrane region" description="Helical" evidence="7">
    <location>
        <begin position="74"/>
        <end position="93"/>
    </location>
</feature>
<dbReference type="GeneID" id="28894860"/>
<evidence type="ECO:0000313" key="10">
    <source>
        <dbReference type="Proteomes" id="UP000076632"/>
    </source>
</evidence>
<dbReference type="InterPro" id="IPR011701">
    <property type="entry name" value="MFS"/>
</dbReference>
<dbReference type="AlphaFoldDB" id="A0A165IY17"/>
<evidence type="ECO:0000256" key="2">
    <source>
        <dbReference type="ARBA" id="ARBA00022448"/>
    </source>
</evidence>
<feature type="compositionally biased region" description="Acidic residues" evidence="6">
    <location>
        <begin position="543"/>
        <end position="562"/>
    </location>
</feature>
<evidence type="ECO:0000256" key="5">
    <source>
        <dbReference type="ARBA" id="ARBA00023136"/>
    </source>
</evidence>
<dbReference type="FunCoup" id="A0A165IY17">
    <property type="interactions" value="70"/>
</dbReference>
<keyword evidence="5 7" id="KW-0472">Membrane</keyword>
<dbReference type="CDD" id="cd17323">
    <property type="entry name" value="MFS_Tpo1_MDR_like"/>
    <property type="match status" value="1"/>
</dbReference>
<dbReference type="Proteomes" id="UP000076632">
    <property type="component" value="Unassembled WGS sequence"/>
</dbReference>
<dbReference type="EMBL" id="KV407455">
    <property type="protein sequence ID" value="KZF25531.1"/>
    <property type="molecule type" value="Genomic_DNA"/>
</dbReference>
<dbReference type="InterPro" id="IPR020846">
    <property type="entry name" value="MFS_dom"/>
</dbReference>
<dbReference type="Pfam" id="PF07690">
    <property type="entry name" value="MFS_1"/>
    <property type="match status" value="1"/>
</dbReference>
<gene>
    <name evidence="9" type="ORF">L228DRAFT_207574</name>
</gene>
<accession>A0A165IY17</accession>
<dbReference type="RefSeq" id="XP_018191086.1">
    <property type="nucleotide sequence ID" value="XM_018329723.1"/>
</dbReference>
<feature type="transmembrane region" description="Helical" evidence="7">
    <location>
        <begin position="415"/>
        <end position="439"/>
    </location>
</feature>
<feature type="domain" description="Major facilitator superfamily (MFS) profile" evidence="8">
    <location>
        <begin position="39"/>
        <end position="500"/>
    </location>
</feature>
<dbReference type="InterPro" id="IPR036259">
    <property type="entry name" value="MFS_trans_sf"/>
</dbReference>
<evidence type="ECO:0000256" key="7">
    <source>
        <dbReference type="SAM" id="Phobius"/>
    </source>
</evidence>
<name>A0A165IY17_XYLHT</name>
<feature type="transmembrane region" description="Helical" evidence="7">
    <location>
        <begin position="385"/>
        <end position="403"/>
    </location>
</feature>
<dbReference type="InParanoid" id="A0A165IY17"/>
<feature type="transmembrane region" description="Helical" evidence="7">
    <location>
        <begin position="326"/>
        <end position="346"/>
    </location>
</feature>
<feature type="transmembrane region" description="Helical" evidence="7">
    <location>
        <begin position="475"/>
        <end position="496"/>
    </location>
</feature>
<feature type="transmembrane region" description="Helical" evidence="7">
    <location>
        <begin position="163"/>
        <end position="188"/>
    </location>
</feature>
<dbReference type="PANTHER" id="PTHR23502:SF51">
    <property type="entry name" value="QUINIDINE RESISTANCE PROTEIN 1-RELATED"/>
    <property type="match status" value="1"/>
</dbReference>
<evidence type="ECO:0000256" key="4">
    <source>
        <dbReference type="ARBA" id="ARBA00022989"/>
    </source>
</evidence>
<keyword evidence="2" id="KW-0813">Transport</keyword>
<reference evidence="9 10" key="1">
    <citation type="journal article" date="2016" name="Fungal Biol.">
        <title>The genome of Xylona heveae provides a window into fungal endophytism.</title>
        <authorList>
            <person name="Gazis R."/>
            <person name="Kuo A."/>
            <person name="Riley R."/>
            <person name="LaButti K."/>
            <person name="Lipzen A."/>
            <person name="Lin J."/>
            <person name="Amirebrahimi M."/>
            <person name="Hesse C.N."/>
            <person name="Spatafora J.W."/>
            <person name="Henrissat B."/>
            <person name="Hainaut M."/>
            <person name="Grigoriev I.V."/>
            <person name="Hibbett D.S."/>
        </authorList>
    </citation>
    <scope>NUCLEOTIDE SEQUENCE [LARGE SCALE GENOMIC DNA]</scope>
    <source>
        <strain evidence="9 10">TC161</strain>
    </source>
</reference>
<evidence type="ECO:0000256" key="1">
    <source>
        <dbReference type="ARBA" id="ARBA00004141"/>
    </source>
</evidence>
<feature type="transmembrane region" description="Helical" evidence="7">
    <location>
        <begin position="451"/>
        <end position="469"/>
    </location>
</feature>
<dbReference type="OMA" id="DAMGRGW"/>
<dbReference type="PROSITE" id="PS50850">
    <property type="entry name" value="MFS"/>
    <property type="match status" value="1"/>
</dbReference>
<evidence type="ECO:0000259" key="8">
    <source>
        <dbReference type="PROSITE" id="PS50850"/>
    </source>
</evidence>
<dbReference type="GO" id="GO:0005886">
    <property type="term" value="C:plasma membrane"/>
    <property type="evidence" value="ECO:0007669"/>
    <property type="project" value="TreeGrafter"/>
</dbReference>
<feature type="transmembrane region" description="Helical" evidence="7">
    <location>
        <begin position="194"/>
        <end position="212"/>
    </location>
</feature>
<dbReference type="Gene3D" id="1.20.1250.20">
    <property type="entry name" value="MFS general substrate transporter like domains"/>
    <property type="match status" value="1"/>
</dbReference>
<dbReference type="PANTHER" id="PTHR23502">
    <property type="entry name" value="MAJOR FACILITATOR SUPERFAMILY"/>
    <property type="match status" value="1"/>
</dbReference>
<organism evidence="9 10">
    <name type="scientific">Xylona heveae (strain CBS 132557 / TC161)</name>
    <dbReference type="NCBI Taxonomy" id="1328760"/>
    <lineage>
        <taxon>Eukaryota</taxon>
        <taxon>Fungi</taxon>
        <taxon>Dikarya</taxon>
        <taxon>Ascomycota</taxon>
        <taxon>Pezizomycotina</taxon>
        <taxon>Xylonomycetes</taxon>
        <taxon>Xylonales</taxon>
        <taxon>Xylonaceae</taxon>
        <taxon>Xylona</taxon>
    </lineage>
</organism>
<dbReference type="OrthoDB" id="2441642at2759"/>
<sequence>MRNEIAQQEEEVQDLEALAPVATRTPPFSVFTKWQKRFIVFMVALGGFYSPLSANIYFPALNTLSHELNVSSELMNLTITSYMIFQGLSPTIFGDLADMAGRRPAYVIGFIVYIGACIGLALQTNYAALFVLRCLQSTGCSGTIALASGVVADIATTAERGTFMGIASMGPMVAPALAPVLGGILSQYLGWRSMFWFLVIMAGAYLVIFLAFQPETGRNVVGNGSVPPQGWNMSLLNYLEVRKRPKSADGTELSRTASREEQRLAQAELAKKRRLRWPNPLNALSVIVQVDVGMLLFYNSLVYTAYYCITTSVTSTFSDIYGFDDFQIGLCFIPMGVGCFCAPLLNGRALDWNFKRISRSLNMPVDRKRQDDLKDFPLERARIQLAWPLVFIGNAAVLCYGWVLHARAHLAAPLVLHFIIGLMFTGAFNVTNVLLIDLYPLSPATATAANNLVRCLLGAGGAAVIVQMIRKMGSGPCFTFIAAIVYVASPILFILMKRGPRWREARRQRLLVMNNEHEDGNTPNAATTTTSYPPAAATTTAAIDDDDNDDEKDADDADDAEPGAETNTDTDKKE</sequence>
<feature type="transmembrane region" description="Helical" evidence="7">
    <location>
        <begin position="105"/>
        <end position="124"/>
    </location>
</feature>
<feature type="transmembrane region" description="Helical" evidence="7">
    <location>
        <begin position="130"/>
        <end position="151"/>
    </location>
</feature>
<protein>
    <submittedName>
        <fullName evidence="9">MFS general substrate transporter</fullName>
    </submittedName>
</protein>
<keyword evidence="10" id="KW-1185">Reference proteome</keyword>
<proteinExistence type="predicted"/>
<evidence type="ECO:0000256" key="3">
    <source>
        <dbReference type="ARBA" id="ARBA00022692"/>
    </source>
</evidence>
<dbReference type="Gene3D" id="1.20.1720.10">
    <property type="entry name" value="Multidrug resistance protein D"/>
    <property type="match status" value="1"/>
</dbReference>
<keyword evidence="3 7" id="KW-0812">Transmembrane</keyword>
<evidence type="ECO:0000313" key="9">
    <source>
        <dbReference type="EMBL" id="KZF25531.1"/>
    </source>
</evidence>
<dbReference type="SUPFAM" id="SSF103473">
    <property type="entry name" value="MFS general substrate transporter"/>
    <property type="match status" value="1"/>
</dbReference>
<dbReference type="FunFam" id="1.20.1720.10:FF:000009">
    <property type="entry name" value="MFS multidrug transporter"/>
    <property type="match status" value="1"/>
</dbReference>
<dbReference type="STRING" id="1328760.A0A165IY17"/>